<dbReference type="InterPro" id="IPR023836">
    <property type="entry name" value="EccCa-like_Actinobacteria"/>
</dbReference>
<feature type="binding site" evidence="9">
    <location>
        <begin position="493"/>
        <end position="500"/>
    </location>
    <ligand>
        <name>ATP</name>
        <dbReference type="ChEBI" id="CHEBI:30616"/>
    </ligand>
</feature>
<dbReference type="SUPFAM" id="SSF52540">
    <property type="entry name" value="P-loop containing nucleoside triphosphate hydrolases"/>
    <property type="match status" value="3"/>
</dbReference>
<feature type="domain" description="FtsK" evidence="11">
    <location>
        <begin position="1095"/>
        <end position="1268"/>
    </location>
</feature>
<keyword evidence="3 10" id="KW-0812">Transmembrane</keyword>
<proteinExistence type="predicted"/>
<feature type="binding site" evidence="9">
    <location>
        <begin position="828"/>
        <end position="835"/>
    </location>
    <ligand>
        <name>ATP</name>
        <dbReference type="ChEBI" id="CHEBI:30616"/>
    </ligand>
</feature>
<protein>
    <submittedName>
        <fullName evidence="12">Type VII secretion protein EccCa</fullName>
    </submittedName>
</protein>
<evidence type="ECO:0000256" key="3">
    <source>
        <dbReference type="ARBA" id="ARBA00022692"/>
    </source>
</evidence>
<dbReference type="InterPro" id="IPR050206">
    <property type="entry name" value="FtsK/SpoIIIE/SftA"/>
</dbReference>
<comment type="subcellular location">
    <subcellularLocation>
        <location evidence="1">Cell membrane</location>
        <topology evidence="1">Multi-pass membrane protein</topology>
    </subcellularLocation>
</comment>
<keyword evidence="5 9" id="KW-0547">Nucleotide-binding</keyword>
<dbReference type="GO" id="GO:0005886">
    <property type="term" value="C:plasma membrane"/>
    <property type="evidence" value="ECO:0007669"/>
    <property type="project" value="UniProtKB-SubCell"/>
</dbReference>
<name>A0A3A1TXG8_9MICO</name>
<dbReference type="InterPro" id="IPR003593">
    <property type="entry name" value="AAA+_ATPase"/>
</dbReference>
<keyword evidence="13" id="KW-1185">Reference proteome</keyword>
<organism evidence="12 13">
    <name type="scientific">Amnibacterium setariae</name>
    <dbReference type="NCBI Taxonomy" id="2306585"/>
    <lineage>
        <taxon>Bacteria</taxon>
        <taxon>Bacillati</taxon>
        <taxon>Actinomycetota</taxon>
        <taxon>Actinomycetes</taxon>
        <taxon>Micrococcales</taxon>
        <taxon>Microbacteriaceae</taxon>
        <taxon>Amnibacterium</taxon>
    </lineage>
</organism>
<keyword evidence="7 10" id="KW-1133">Transmembrane helix</keyword>
<evidence type="ECO:0000256" key="2">
    <source>
        <dbReference type="ARBA" id="ARBA00022475"/>
    </source>
</evidence>
<feature type="binding site" evidence="9">
    <location>
        <begin position="1113"/>
        <end position="1120"/>
    </location>
    <ligand>
        <name>ATP</name>
        <dbReference type="ChEBI" id="CHEBI:30616"/>
    </ligand>
</feature>
<dbReference type="InterPro" id="IPR002543">
    <property type="entry name" value="FtsK_dom"/>
</dbReference>
<dbReference type="GO" id="GO:0003677">
    <property type="term" value="F:DNA binding"/>
    <property type="evidence" value="ECO:0007669"/>
    <property type="project" value="InterPro"/>
</dbReference>
<evidence type="ECO:0000256" key="4">
    <source>
        <dbReference type="ARBA" id="ARBA00022737"/>
    </source>
</evidence>
<evidence type="ECO:0000256" key="5">
    <source>
        <dbReference type="ARBA" id="ARBA00022741"/>
    </source>
</evidence>
<dbReference type="OrthoDB" id="9807790at2"/>
<sequence>MSLRIVHRPARITRPVAPPDPDVLAPPPALGDGPLSGIPIQTLLPVVGSLSSIVMIVVLRNANPVFMVVGAVILVVALVGGVGAALSSRGQAARQRRLQRGRYLDFLERTRTELRRRAQEVRARASMLDPEPGALLDLIRDPARLWERRRGDADFLRARIGAGEVPWFRLALPRDENPVQPFDPIMRAEAQLVVDQYSAIAGMPVAVDLERAGHVSIVGDPEEVLGVARSLVAQLAALHSPEDLHLAAAFPESAAADWTGFDALPHAVDATLFDGPVPARRVAPDAASLSSVLGGDLADRAQVAATAKRSTGDTGTTGLARLVVLLDDRGHVASTLPVPDADLVLADLQVTAVHLLTDRLHEPSDVTVRITVADGDAVVTDVRRVDDGQVEERVARLDATPAPLFRAVATALAPLRLSLTAVDEAESAEGVSIAELLGIGDVTGVSPETAWTPRSPRDFLRVPIGLDDLGAPVLLDLKESAELGMGPHGLCVGATGSGKSEMLRTLVLGLALSHSPDDLAMVLVDFKGGAAFASFAGLPHVAGIIDNLQDDAQLTERARASIAGEVVRRQKVLRDAGNLASVSHYAELRRERPDLPPLPHLLLVIDEFGELLTAEPEFIELLITIGRIGRSIGVHLLLSSQRIEAGKLRGLDTYLSYRIGLRTFSEAESTTIIDRPDAFHLPAIPGYAYLKVDTTVFRRFRAGYVSGPLEAVSAPAPIAAPRAMLLPVHNGLAAAEPGDEPELQRPRVGRALVDEAVDRLADAERAVAPVWVPPLPARLALSRVVAPERRGAAPMRVPLGLLDDPAGQRQEPWLLDLAAAGGHAAVIGAPGSGRSTVLRTIAAATALSTEPGQVAVYGIDLSGGGLAALEAFPHVGGVATRADPATVQRLLEEVQLMLAERERVLRERRIDSPAELRRRHAAGEVPELRAADVVLLVDGYGAVRGEFERFDEALADLLQRGSGFGVHLVLGLTRWNELRMSLQPLVGTRMELRLNDPADSLIDRRLMRTIRPDQPGRVLTEGRLFAQVALPVLDDVADADLPTALEELAASTVAGWAGPAAAPIRLLPTSLDPAELPDPFDEPDRVPIGLRQDTMTPVALDLERTDQHLLVFGDVGSGKTTVLRGAITGLVDRYTADELVVAVMDTRGGLRDVCPDEYLGGSAASSSEARQLAAAIAVELDKRQADRASGPRIVVVVDDFDILSSGGTSPLEPLLPFLPSARDLRLHVLLTRPVAGLQRALFDRSLQALRETGGTTLLMSGDRAEGQILPRVYAEPMVPGRGRLLRRGDSGVVVQVAAFQGAVEARR</sequence>
<feature type="domain" description="FtsK" evidence="11">
    <location>
        <begin position="470"/>
        <end position="670"/>
    </location>
</feature>
<evidence type="ECO:0000256" key="10">
    <source>
        <dbReference type="SAM" id="Phobius"/>
    </source>
</evidence>
<dbReference type="PANTHER" id="PTHR22683">
    <property type="entry name" value="SPORULATION PROTEIN RELATED"/>
    <property type="match status" value="1"/>
</dbReference>
<evidence type="ECO:0000259" key="11">
    <source>
        <dbReference type="PROSITE" id="PS50901"/>
    </source>
</evidence>
<accession>A0A3A1TXG8</accession>
<dbReference type="EMBL" id="QXTG01000002">
    <property type="protein sequence ID" value="RIX28470.1"/>
    <property type="molecule type" value="Genomic_DNA"/>
</dbReference>
<evidence type="ECO:0000313" key="12">
    <source>
        <dbReference type="EMBL" id="RIX28470.1"/>
    </source>
</evidence>
<dbReference type="SMART" id="SM00382">
    <property type="entry name" value="AAA"/>
    <property type="match status" value="3"/>
</dbReference>
<dbReference type="Gene3D" id="3.40.50.300">
    <property type="entry name" value="P-loop containing nucleotide triphosphate hydrolases"/>
    <property type="match status" value="4"/>
</dbReference>
<gene>
    <name evidence="12" type="primary">eccCa</name>
    <name evidence="12" type="ORF">D1781_13675</name>
</gene>
<dbReference type="InterPro" id="IPR023837">
    <property type="entry name" value="EccCb-like_Actinobacteria"/>
</dbReference>
<keyword evidence="8 10" id="KW-0472">Membrane</keyword>
<dbReference type="NCBIfam" id="TIGR03925">
    <property type="entry name" value="T7SS_EccC_b"/>
    <property type="match status" value="1"/>
</dbReference>
<dbReference type="InterPro" id="IPR027417">
    <property type="entry name" value="P-loop_NTPase"/>
</dbReference>
<keyword evidence="2" id="KW-1003">Cell membrane</keyword>
<dbReference type="Proteomes" id="UP000265742">
    <property type="component" value="Unassembled WGS sequence"/>
</dbReference>
<dbReference type="NCBIfam" id="TIGR03924">
    <property type="entry name" value="T7SS_EccC_a"/>
    <property type="match status" value="1"/>
</dbReference>
<dbReference type="PANTHER" id="PTHR22683:SF1">
    <property type="entry name" value="TYPE VII SECRETION SYSTEM PROTEIN ESSC"/>
    <property type="match status" value="1"/>
</dbReference>
<comment type="caution">
    <text evidence="12">The sequence shown here is derived from an EMBL/GenBank/DDBJ whole genome shotgun (WGS) entry which is preliminary data.</text>
</comment>
<reference evidence="13" key="1">
    <citation type="submission" date="2018-09" db="EMBL/GenBank/DDBJ databases">
        <authorList>
            <person name="Kim I."/>
        </authorList>
    </citation>
    <scope>NUCLEOTIDE SEQUENCE [LARGE SCALE GENOMIC DNA]</scope>
    <source>
        <strain evidence="13">DD4a</strain>
    </source>
</reference>
<dbReference type="Pfam" id="PF01580">
    <property type="entry name" value="FtsK_SpoIIIE"/>
    <property type="match status" value="3"/>
</dbReference>
<feature type="transmembrane region" description="Helical" evidence="10">
    <location>
        <begin position="38"/>
        <end position="58"/>
    </location>
</feature>
<evidence type="ECO:0000256" key="1">
    <source>
        <dbReference type="ARBA" id="ARBA00004651"/>
    </source>
</evidence>
<evidence type="ECO:0000256" key="9">
    <source>
        <dbReference type="PROSITE-ProRule" id="PRU00289"/>
    </source>
</evidence>
<dbReference type="GO" id="GO:0005524">
    <property type="term" value="F:ATP binding"/>
    <property type="evidence" value="ECO:0007669"/>
    <property type="project" value="UniProtKB-UniRule"/>
</dbReference>
<dbReference type="RefSeq" id="WP_119482780.1">
    <property type="nucleotide sequence ID" value="NZ_QXTG01000002.1"/>
</dbReference>
<evidence type="ECO:0000256" key="7">
    <source>
        <dbReference type="ARBA" id="ARBA00022989"/>
    </source>
</evidence>
<feature type="domain" description="FtsK" evidence="11">
    <location>
        <begin position="810"/>
        <end position="1001"/>
    </location>
</feature>
<evidence type="ECO:0000256" key="6">
    <source>
        <dbReference type="ARBA" id="ARBA00022840"/>
    </source>
</evidence>
<evidence type="ECO:0000313" key="13">
    <source>
        <dbReference type="Proteomes" id="UP000265742"/>
    </source>
</evidence>
<keyword evidence="6 9" id="KW-0067">ATP-binding</keyword>
<evidence type="ECO:0000256" key="8">
    <source>
        <dbReference type="ARBA" id="ARBA00023136"/>
    </source>
</evidence>
<dbReference type="PROSITE" id="PS50901">
    <property type="entry name" value="FTSK"/>
    <property type="match status" value="3"/>
</dbReference>
<feature type="transmembrane region" description="Helical" evidence="10">
    <location>
        <begin position="65"/>
        <end position="86"/>
    </location>
</feature>
<keyword evidence="4" id="KW-0677">Repeat</keyword>